<evidence type="ECO:0000313" key="2">
    <source>
        <dbReference type="EMBL" id="CEO45424.1"/>
    </source>
</evidence>
<dbReference type="GO" id="GO:0016491">
    <property type="term" value="F:oxidoreductase activity"/>
    <property type="evidence" value="ECO:0007669"/>
    <property type="project" value="InterPro"/>
</dbReference>
<sequence length="285" mass="33096">MTSQDVNSKIITSLWYLQRLPIYTTQKPYYVNFPVPQNDAAPAQHNILHERYDGIDIHDIRGNEDAFKIDTHGFQLVRDSTSMSNDDFEQDSIIRQRYYPEIISLVTKTLGATRVVPFEHTHRLSRPNLSGCGCDRKRKPLVAAHIDQTPASSRKRLAHHLGDDVAVHEHQRFQIINVWRPLFGPLEDYPLALGDCRTFDFDRDGEPTDLVFPHYIGESMNLYHNAAHQWYYVSKQMRDEVWMFKCFDSMEGVAMAAPHCSFDLQGGNYVKRPRESIEIRLIVLY</sequence>
<organism evidence="2">
    <name type="scientific">Bionectria ochroleuca</name>
    <name type="common">Gliocladium roseum</name>
    <dbReference type="NCBI Taxonomy" id="29856"/>
    <lineage>
        <taxon>Eukaryota</taxon>
        <taxon>Fungi</taxon>
        <taxon>Dikarya</taxon>
        <taxon>Ascomycota</taxon>
        <taxon>Pezizomycotina</taxon>
        <taxon>Sordariomycetes</taxon>
        <taxon>Hypocreomycetidae</taxon>
        <taxon>Hypocreales</taxon>
        <taxon>Bionectriaceae</taxon>
        <taxon>Clonostachys</taxon>
    </lineage>
</organism>
<comment type="similarity">
    <text evidence="1">Belongs to the asaB hydroxylase/desaturase family.</text>
</comment>
<dbReference type="PANTHER" id="PTHR34598">
    <property type="entry name" value="BLL6449 PROTEIN"/>
    <property type="match status" value="1"/>
</dbReference>
<dbReference type="NCBIfam" id="NF041278">
    <property type="entry name" value="CmcJ_NvfI_EfuI"/>
    <property type="match status" value="1"/>
</dbReference>
<evidence type="ECO:0008006" key="3">
    <source>
        <dbReference type="Google" id="ProtNLM"/>
    </source>
</evidence>
<proteinExistence type="inferred from homology"/>
<protein>
    <recommendedName>
        <fullName evidence="3">Methyltransferase</fullName>
    </recommendedName>
</protein>
<gene>
    <name evidence="2" type="ORF">BN869_000001479_1</name>
</gene>
<dbReference type="EMBL" id="CDPU01000002">
    <property type="protein sequence ID" value="CEO45424.1"/>
    <property type="molecule type" value="Genomic_DNA"/>
</dbReference>
<name>A0A0B7JKY5_BIOOC</name>
<dbReference type="PANTHER" id="PTHR34598:SF3">
    <property type="entry name" value="OXIDOREDUCTASE AN1597"/>
    <property type="match status" value="1"/>
</dbReference>
<reference evidence="2" key="1">
    <citation type="submission" date="2015-01" db="EMBL/GenBank/DDBJ databases">
        <authorList>
            <person name="Durling Mikael"/>
        </authorList>
    </citation>
    <scope>NUCLEOTIDE SEQUENCE</scope>
</reference>
<accession>A0A0B7JKY5</accession>
<dbReference type="AlphaFoldDB" id="A0A0B7JKY5"/>
<evidence type="ECO:0000256" key="1">
    <source>
        <dbReference type="ARBA" id="ARBA00023604"/>
    </source>
</evidence>
<dbReference type="InterPro" id="IPR044053">
    <property type="entry name" value="AsaB-like"/>
</dbReference>